<keyword evidence="5 8" id="KW-0560">Oxidoreductase</keyword>
<dbReference type="SUPFAM" id="SSF51735">
    <property type="entry name" value="NAD(P)-binding Rossmann-fold domains"/>
    <property type="match status" value="1"/>
</dbReference>
<dbReference type="NCBIfam" id="NF001314">
    <property type="entry name" value="PRK00258.2-2"/>
    <property type="match status" value="1"/>
</dbReference>
<evidence type="ECO:0000256" key="5">
    <source>
        <dbReference type="ARBA" id="ARBA00023002"/>
    </source>
</evidence>
<dbReference type="PANTHER" id="PTHR21089:SF1">
    <property type="entry name" value="BIFUNCTIONAL 3-DEHYDROQUINATE DEHYDRATASE_SHIKIMATE DEHYDROGENASE, CHLOROPLASTIC"/>
    <property type="match status" value="1"/>
</dbReference>
<protein>
    <recommendedName>
        <fullName evidence="2 8">Shikimate dehydrogenase (NADP(+))</fullName>
        <shortName evidence="8">SDH</shortName>
        <ecNumber evidence="2 8">1.1.1.25</ecNumber>
    </recommendedName>
</protein>
<dbReference type="GO" id="GO:0019632">
    <property type="term" value="P:shikimate metabolic process"/>
    <property type="evidence" value="ECO:0007669"/>
    <property type="project" value="InterPro"/>
</dbReference>
<evidence type="ECO:0000256" key="7">
    <source>
        <dbReference type="ARBA" id="ARBA00049442"/>
    </source>
</evidence>
<comment type="caution">
    <text evidence="12">The sequence shown here is derived from an EMBL/GenBank/DDBJ whole genome shotgun (WGS) entry which is preliminary data.</text>
</comment>
<dbReference type="UniPathway" id="UPA00053">
    <property type="reaction ID" value="UER00087"/>
</dbReference>
<dbReference type="InterPro" id="IPR036291">
    <property type="entry name" value="NAD(P)-bd_dom_sf"/>
</dbReference>
<proteinExistence type="inferred from homology"/>
<dbReference type="SUPFAM" id="SSF53223">
    <property type="entry name" value="Aminoacid dehydrogenase-like, N-terminal domain"/>
    <property type="match status" value="1"/>
</dbReference>
<dbReference type="Pfam" id="PF01488">
    <property type="entry name" value="Shikimate_DH"/>
    <property type="match status" value="1"/>
</dbReference>
<gene>
    <name evidence="8" type="primary">aroE</name>
    <name evidence="12" type="ORF">BAA01_08650</name>
</gene>
<dbReference type="AlphaFoldDB" id="A0A1Y3PLD1"/>
<evidence type="ECO:0000256" key="1">
    <source>
        <dbReference type="ARBA" id="ARBA00004871"/>
    </source>
</evidence>
<dbReference type="PANTHER" id="PTHR21089">
    <property type="entry name" value="SHIKIMATE DEHYDROGENASE"/>
    <property type="match status" value="1"/>
</dbReference>
<dbReference type="Proteomes" id="UP000196475">
    <property type="component" value="Unassembled WGS sequence"/>
</dbReference>
<dbReference type="EC" id="1.1.1.25" evidence="2 8"/>
<feature type="active site" description="Proton acceptor" evidence="8">
    <location>
        <position position="66"/>
    </location>
</feature>
<evidence type="ECO:0000259" key="10">
    <source>
        <dbReference type="Pfam" id="PF08501"/>
    </source>
</evidence>
<accession>A0A1Y3PLD1</accession>
<feature type="binding site" evidence="8">
    <location>
        <position position="232"/>
    </location>
    <ligand>
        <name>NADP(+)</name>
        <dbReference type="ChEBI" id="CHEBI:58349"/>
    </ligand>
</feature>
<feature type="binding site" evidence="8">
    <location>
        <begin position="128"/>
        <end position="132"/>
    </location>
    <ligand>
        <name>NADP(+)</name>
        <dbReference type="ChEBI" id="CHEBI:58349"/>
    </ligand>
</feature>
<keyword evidence="3 8" id="KW-0028">Amino-acid biosynthesis</keyword>
<dbReference type="InterPro" id="IPR006151">
    <property type="entry name" value="Shikm_DH/Glu-tRNA_Rdtase"/>
</dbReference>
<dbReference type="InterPro" id="IPR013708">
    <property type="entry name" value="Shikimate_DH-bd_N"/>
</dbReference>
<sequence length="293" mass="31434">MVRMVGLLGHPVGHSFSPRMHNAAFRALALPYHYEAFDVLPERLAEAVRGMKALGFRGFNVTIPHKVAVMSLLDEVSGEALGIGAINTVVIDSDGKLYGTNTDGLGYLRSLQEEVGMQLSGAKVMLLGAGGAARAVGYALLKKGVDRLWIANRSRERAEQLAAQLRAACSSSASGSSGAIATCSLDEAGRWLGETTLLINTTSVGMHPDVDQSPLAAEELRRLPEEAVVSDLIYNPRKTRFLSEAERCGLRIHGGLGMFLYQGAEAFRLWTGKEAPLPVMRLAIEESGGNEEV</sequence>
<dbReference type="InterPro" id="IPR046346">
    <property type="entry name" value="Aminoacid_DH-like_N_sf"/>
</dbReference>
<comment type="function">
    <text evidence="8">Involved in the biosynthesis of the chorismate, which leads to the biosynthesis of aromatic amino acids. Catalyzes the reversible NADPH linked reduction of 3-dehydroshikimate (DHSA) to yield shikimate (SA).</text>
</comment>
<dbReference type="GO" id="GO:0004764">
    <property type="term" value="F:shikimate 3-dehydrogenase (NADP+) activity"/>
    <property type="evidence" value="ECO:0007669"/>
    <property type="project" value="UniProtKB-UniRule"/>
</dbReference>
<keyword evidence="6 8" id="KW-0057">Aromatic amino acid biosynthesis</keyword>
<evidence type="ECO:0000259" key="11">
    <source>
        <dbReference type="Pfam" id="PF18317"/>
    </source>
</evidence>
<dbReference type="HAMAP" id="MF_00222">
    <property type="entry name" value="Shikimate_DH_AroE"/>
    <property type="match status" value="1"/>
</dbReference>
<dbReference type="InterPro" id="IPR011342">
    <property type="entry name" value="Shikimate_DH"/>
</dbReference>
<feature type="binding site" evidence="8">
    <location>
        <position position="87"/>
    </location>
    <ligand>
        <name>shikimate</name>
        <dbReference type="ChEBI" id="CHEBI:36208"/>
    </ligand>
</feature>
<dbReference type="GO" id="GO:0005829">
    <property type="term" value="C:cytosol"/>
    <property type="evidence" value="ECO:0007669"/>
    <property type="project" value="TreeGrafter"/>
</dbReference>
<feature type="binding site" evidence="8">
    <location>
        <position position="62"/>
    </location>
    <ligand>
        <name>shikimate</name>
        <dbReference type="ChEBI" id="CHEBI:36208"/>
    </ligand>
</feature>
<dbReference type="GO" id="GO:0008652">
    <property type="term" value="P:amino acid biosynthetic process"/>
    <property type="evidence" value="ECO:0007669"/>
    <property type="project" value="UniProtKB-KW"/>
</dbReference>
<comment type="subunit">
    <text evidence="8">Homodimer.</text>
</comment>
<dbReference type="EMBL" id="LZRT01000065">
    <property type="protein sequence ID" value="OUM88161.1"/>
    <property type="molecule type" value="Genomic_DNA"/>
</dbReference>
<evidence type="ECO:0000256" key="2">
    <source>
        <dbReference type="ARBA" id="ARBA00012962"/>
    </source>
</evidence>
<dbReference type="Pfam" id="PF08501">
    <property type="entry name" value="Shikimate_dh_N"/>
    <property type="match status" value="1"/>
</dbReference>
<feature type="domain" description="SDH C-terminal" evidence="11">
    <location>
        <begin position="255"/>
        <end position="281"/>
    </location>
</feature>
<reference evidence="13" key="1">
    <citation type="submission" date="2016-06" db="EMBL/GenBank/DDBJ databases">
        <authorList>
            <person name="Nascimento L."/>
            <person name="Pereira R.V."/>
            <person name="Martins L.F."/>
            <person name="Quaggio R.B."/>
            <person name="Silva A.M."/>
            <person name="Setubal J.C."/>
        </authorList>
    </citation>
    <scope>NUCLEOTIDE SEQUENCE [LARGE SCALE GENOMIC DNA]</scope>
</reference>
<feature type="binding site" evidence="8">
    <location>
        <begin position="15"/>
        <end position="17"/>
    </location>
    <ligand>
        <name>shikimate</name>
        <dbReference type="ChEBI" id="CHEBI:36208"/>
    </ligand>
</feature>
<dbReference type="GO" id="GO:0009073">
    <property type="term" value="P:aromatic amino acid family biosynthetic process"/>
    <property type="evidence" value="ECO:0007669"/>
    <property type="project" value="UniProtKB-KW"/>
</dbReference>
<comment type="catalytic activity">
    <reaction evidence="7 8">
        <text>shikimate + NADP(+) = 3-dehydroshikimate + NADPH + H(+)</text>
        <dbReference type="Rhea" id="RHEA:17737"/>
        <dbReference type="ChEBI" id="CHEBI:15378"/>
        <dbReference type="ChEBI" id="CHEBI:16630"/>
        <dbReference type="ChEBI" id="CHEBI:36208"/>
        <dbReference type="ChEBI" id="CHEBI:57783"/>
        <dbReference type="ChEBI" id="CHEBI:58349"/>
        <dbReference type="EC" id="1.1.1.25"/>
    </reaction>
</comment>
<dbReference type="CDD" id="cd01065">
    <property type="entry name" value="NAD_bind_Shikimate_DH"/>
    <property type="match status" value="1"/>
</dbReference>
<dbReference type="NCBIfam" id="NF001319">
    <property type="entry name" value="PRK00258.3-3"/>
    <property type="match status" value="1"/>
</dbReference>
<evidence type="ECO:0000256" key="6">
    <source>
        <dbReference type="ARBA" id="ARBA00023141"/>
    </source>
</evidence>
<organism evidence="12 13">
    <name type="scientific">Bacillus thermozeamaize</name>
    <dbReference type="NCBI Taxonomy" id="230954"/>
    <lineage>
        <taxon>Bacteria</taxon>
        <taxon>Bacillati</taxon>
        <taxon>Bacillota</taxon>
        <taxon>Bacilli</taxon>
        <taxon>Bacillales</taxon>
        <taxon>Bacillaceae</taxon>
        <taxon>Bacillus</taxon>
    </lineage>
</organism>
<dbReference type="NCBIfam" id="TIGR00507">
    <property type="entry name" value="aroE"/>
    <property type="match status" value="1"/>
</dbReference>
<feature type="binding site" evidence="8">
    <location>
        <position position="262"/>
    </location>
    <ligand>
        <name>shikimate</name>
        <dbReference type="ChEBI" id="CHEBI:36208"/>
    </ligand>
</feature>
<name>A0A1Y3PLD1_9BACI</name>
<evidence type="ECO:0000259" key="9">
    <source>
        <dbReference type="Pfam" id="PF01488"/>
    </source>
</evidence>
<feature type="binding site" evidence="8">
    <location>
        <position position="234"/>
    </location>
    <ligand>
        <name>shikimate</name>
        <dbReference type="ChEBI" id="CHEBI:36208"/>
    </ligand>
</feature>
<evidence type="ECO:0000256" key="4">
    <source>
        <dbReference type="ARBA" id="ARBA00022857"/>
    </source>
</evidence>
<dbReference type="Gene3D" id="3.40.50.720">
    <property type="entry name" value="NAD(P)-binding Rossmann-like Domain"/>
    <property type="match status" value="1"/>
</dbReference>
<dbReference type="GO" id="GO:0009423">
    <property type="term" value="P:chorismate biosynthetic process"/>
    <property type="evidence" value="ECO:0007669"/>
    <property type="project" value="UniProtKB-UniRule"/>
</dbReference>
<feature type="domain" description="Shikimate dehydrogenase substrate binding N-terminal" evidence="10">
    <location>
        <begin position="7"/>
        <end position="89"/>
    </location>
</feature>
<feature type="binding site" evidence="8">
    <location>
        <position position="255"/>
    </location>
    <ligand>
        <name>NADP(+)</name>
        <dbReference type="ChEBI" id="CHEBI:58349"/>
    </ligand>
</feature>
<dbReference type="InterPro" id="IPR041121">
    <property type="entry name" value="SDH_C"/>
</dbReference>
<dbReference type="Gene3D" id="3.40.50.10860">
    <property type="entry name" value="Leucine Dehydrogenase, chain A, domain 1"/>
    <property type="match status" value="1"/>
</dbReference>
<dbReference type="Pfam" id="PF18317">
    <property type="entry name" value="SDH_C"/>
    <property type="match status" value="1"/>
</dbReference>
<evidence type="ECO:0000256" key="3">
    <source>
        <dbReference type="ARBA" id="ARBA00022605"/>
    </source>
</evidence>
<dbReference type="GO" id="GO:0050661">
    <property type="term" value="F:NADP binding"/>
    <property type="evidence" value="ECO:0007669"/>
    <property type="project" value="InterPro"/>
</dbReference>
<comment type="pathway">
    <text evidence="1 8">Metabolic intermediate biosynthesis; chorismate biosynthesis; chorismate from D-erythrose 4-phosphate and phosphoenolpyruvate: step 4/7.</text>
</comment>
<evidence type="ECO:0000313" key="13">
    <source>
        <dbReference type="Proteomes" id="UP000196475"/>
    </source>
</evidence>
<dbReference type="InterPro" id="IPR022893">
    <property type="entry name" value="Shikimate_DH_fam"/>
</dbReference>
<feature type="domain" description="Quinate/shikimate 5-dehydrogenase/glutamyl-tRNA reductase" evidence="9">
    <location>
        <begin position="115"/>
        <end position="168"/>
    </location>
</feature>
<keyword evidence="4 8" id="KW-0521">NADP</keyword>
<comment type="similarity">
    <text evidence="8">Belongs to the shikimate dehydrogenase family.</text>
</comment>
<comment type="caution">
    <text evidence="8">Lacks conserved residue(s) required for the propagation of feature annotation.</text>
</comment>
<evidence type="ECO:0000256" key="8">
    <source>
        <dbReference type="HAMAP-Rule" id="MF_00222"/>
    </source>
</evidence>
<feature type="binding site" evidence="8">
    <location>
        <position position="103"/>
    </location>
    <ligand>
        <name>shikimate</name>
        <dbReference type="ChEBI" id="CHEBI:36208"/>
    </ligand>
</feature>
<evidence type="ECO:0000313" key="12">
    <source>
        <dbReference type="EMBL" id="OUM88161.1"/>
    </source>
</evidence>